<name>A0A370SAR7_PSEJE</name>
<evidence type="ECO:0000313" key="1">
    <source>
        <dbReference type="EMBL" id="RDL16863.1"/>
    </source>
</evidence>
<gene>
    <name evidence="1" type="ORF">DEU51_11249</name>
</gene>
<reference evidence="1 2" key="1">
    <citation type="submission" date="2018-07" db="EMBL/GenBank/DDBJ databases">
        <title>Genome sequencing of rice bacterial endophytes.</title>
        <authorList>
            <person name="Venturi V."/>
        </authorList>
    </citation>
    <scope>NUCLEOTIDE SEQUENCE [LARGE SCALE GENOMIC DNA]</scope>
    <source>
        <strain evidence="1 2">E2333</strain>
    </source>
</reference>
<dbReference type="SUPFAM" id="SSF56112">
    <property type="entry name" value="Protein kinase-like (PK-like)"/>
    <property type="match status" value="1"/>
</dbReference>
<evidence type="ECO:0008006" key="3">
    <source>
        <dbReference type="Google" id="ProtNLM"/>
    </source>
</evidence>
<sequence>MSEPYAKLMLILDDREFAFGEVRSLVGSRRFGDIVFKRRPLIEHFCAALPVWSRSNLIRLQNDDDLVALRSTLEACSENTSVCIIAGRAGFSQPERLTQLIERLPYAEEDFTDSLYKPMLVFLRNAHALVDQWSAFAAAPLHTWEKAWQGSQRLQSVELLDLGKIRDFLSYTSGSTATRHFNEMQIDAYYYTKRSSDKTKMLAEYSFYGLAPESMRPWLIQPFDFQDDGDRASYKMLRYYLADTALQWVHGAFEEDTFTSFVDRLLFFLAERSRQVCTKEQSAAIARELFVNKLEKRVKQFLAMEEGQRINRLAASATPELDISLQFERFVKLYKRYEKGFAFDHSVVGHGDPCFSNVLYDQQRYLLKLIDPKGALTEEGLWTHPLYDLCKVSHSALGDYDFINNGLYNVGFTDNNQLLLSFKHTNHSVLKPIFVQRVRAAGHDVRVMRLGEASLFLSMLPLHIDYPNKVIAFLLNAHHILNEVESESRV</sequence>
<dbReference type="AlphaFoldDB" id="A0A370SAR7"/>
<organism evidence="1 2">
    <name type="scientific">Pseudomonas jessenii</name>
    <dbReference type="NCBI Taxonomy" id="77298"/>
    <lineage>
        <taxon>Bacteria</taxon>
        <taxon>Pseudomonadati</taxon>
        <taxon>Pseudomonadota</taxon>
        <taxon>Gammaproteobacteria</taxon>
        <taxon>Pseudomonadales</taxon>
        <taxon>Pseudomonadaceae</taxon>
        <taxon>Pseudomonas</taxon>
    </lineage>
</organism>
<proteinExistence type="predicted"/>
<evidence type="ECO:0000313" key="2">
    <source>
        <dbReference type="Proteomes" id="UP000255365"/>
    </source>
</evidence>
<dbReference type="Proteomes" id="UP000255365">
    <property type="component" value="Unassembled WGS sequence"/>
</dbReference>
<dbReference type="RefSeq" id="WP_115147515.1">
    <property type="nucleotide sequence ID" value="NZ_QRAV01000012.1"/>
</dbReference>
<protein>
    <recommendedName>
        <fullName evidence="3">Capsular biosynthesis protein</fullName>
    </recommendedName>
</protein>
<accession>A0A370SAR7</accession>
<dbReference type="InterPro" id="IPR011009">
    <property type="entry name" value="Kinase-like_dom_sf"/>
</dbReference>
<dbReference type="EMBL" id="QRAV01000012">
    <property type="protein sequence ID" value="RDL16863.1"/>
    <property type="molecule type" value="Genomic_DNA"/>
</dbReference>
<comment type="caution">
    <text evidence="1">The sequence shown here is derived from an EMBL/GenBank/DDBJ whole genome shotgun (WGS) entry which is preliminary data.</text>
</comment>